<keyword evidence="1" id="KW-1133">Transmembrane helix</keyword>
<protein>
    <recommendedName>
        <fullName evidence="3">Transmembrane protein</fullName>
    </recommendedName>
</protein>
<keyword evidence="1" id="KW-0472">Membrane</keyword>
<reference evidence="2" key="1">
    <citation type="journal article" date="2015" name="Nature">
        <title>Complex archaea that bridge the gap between prokaryotes and eukaryotes.</title>
        <authorList>
            <person name="Spang A."/>
            <person name="Saw J.H."/>
            <person name="Jorgensen S.L."/>
            <person name="Zaremba-Niedzwiedzka K."/>
            <person name="Martijn J."/>
            <person name="Lind A.E."/>
            <person name="van Eijk R."/>
            <person name="Schleper C."/>
            <person name="Guy L."/>
            <person name="Ettema T.J."/>
        </authorList>
    </citation>
    <scope>NUCLEOTIDE SEQUENCE</scope>
</reference>
<evidence type="ECO:0008006" key="3">
    <source>
        <dbReference type="Google" id="ProtNLM"/>
    </source>
</evidence>
<evidence type="ECO:0000313" key="2">
    <source>
        <dbReference type="EMBL" id="KKK68477.1"/>
    </source>
</evidence>
<organism evidence="2">
    <name type="scientific">marine sediment metagenome</name>
    <dbReference type="NCBI Taxonomy" id="412755"/>
    <lineage>
        <taxon>unclassified sequences</taxon>
        <taxon>metagenomes</taxon>
        <taxon>ecological metagenomes</taxon>
    </lineage>
</organism>
<evidence type="ECO:0000256" key="1">
    <source>
        <dbReference type="SAM" id="Phobius"/>
    </source>
</evidence>
<proteinExistence type="predicted"/>
<gene>
    <name evidence="2" type="ORF">LCGC14_2943650</name>
</gene>
<dbReference type="EMBL" id="LAZR01059114">
    <property type="protein sequence ID" value="KKK68477.1"/>
    <property type="molecule type" value="Genomic_DNA"/>
</dbReference>
<comment type="caution">
    <text evidence="2">The sequence shown here is derived from an EMBL/GenBank/DDBJ whole genome shotgun (WGS) entry which is preliminary data.</text>
</comment>
<feature type="transmembrane region" description="Helical" evidence="1">
    <location>
        <begin position="6"/>
        <end position="24"/>
    </location>
</feature>
<sequence>MKVKDLITQIIIILLIALSILIVVRGGIDVSTGIRYDDVCKLEHDSNWRYEYVEPFGQTCVKVDYVKLEILDRKPFDLTNQEMMERYCDKPSFFNLKDWNYGCEEPK</sequence>
<accession>A0A0F8XH69</accession>
<dbReference type="AlphaFoldDB" id="A0A0F8XH69"/>
<keyword evidence="1" id="KW-0812">Transmembrane</keyword>
<name>A0A0F8XH69_9ZZZZ</name>